<name>A0ABW1PQD2_9FLAO</name>
<organism evidence="2 3">
    <name type="scientific">Flavobacterium qiangtangense</name>
    <dbReference type="NCBI Taxonomy" id="1442595"/>
    <lineage>
        <taxon>Bacteria</taxon>
        <taxon>Pseudomonadati</taxon>
        <taxon>Bacteroidota</taxon>
        <taxon>Flavobacteriia</taxon>
        <taxon>Flavobacteriales</taxon>
        <taxon>Flavobacteriaceae</taxon>
        <taxon>Flavobacterium</taxon>
    </lineage>
</organism>
<accession>A0ABW1PQD2</accession>
<evidence type="ECO:0000256" key="1">
    <source>
        <dbReference type="SAM" id="SignalP"/>
    </source>
</evidence>
<feature type="chain" id="PRO_5045221060" description="GLPGLI family protein" evidence="1">
    <location>
        <begin position="22"/>
        <end position="143"/>
    </location>
</feature>
<evidence type="ECO:0000313" key="2">
    <source>
        <dbReference type="EMBL" id="MFC6097444.1"/>
    </source>
</evidence>
<comment type="caution">
    <text evidence="2">The sequence shown here is derived from an EMBL/GenBank/DDBJ whole genome shotgun (WGS) entry which is preliminary data.</text>
</comment>
<proteinExistence type="predicted"/>
<feature type="signal peptide" evidence="1">
    <location>
        <begin position="1"/>
        <end position="21"/>
    </location>
</feature>
<dbReference type="Proteomes" id="UP001596287">
    <property type="component" value="Unassembled WGS sequence"/>
</dbReference>
<sequence length="143" mass="16552">MKNLKIFFAVLFFGISFSGFAQKVKLKQGDVLVDEVVWLKYQDCGSFDKTCSLLDKNNEEIIFLNWVTVPGAEPRTKSNPQGNLTYVEIKFLGLKKSFEIQKTQKDIIKMLYNSKVINEDLTVNEEKAESMVEKYGREFSVRY</sequence>
<keyword evidence="3" id="KW-1185">Reference proteome</keyword>
<dbReference type="EMBL" id="JBHSQB010000009">
    <property type="protein sequence ID" value="MFC6097444.1"/>
    <property type="molecule type" value="Genomic_DNA"/>
</dbReference>
<keyword evidence="1" id="KW-0732">Signal</keyword>
<dbReference type="RefSeq" id="WP_379792406.1">
    <property type="nucleotide sequence ID" value="NZ_JBHSQB010000009.1"/>
</dbReference>
<protein>
    <recommendedName>
        <fullName evidence="4">GLPGLI family protein</fullName>
    </recommendedName>
</protein>
<gene>
    <name evidence="2" type="ORF">ACFPVY_12385</name>
</gene>
<evidence type="ECO:0008006" key="4">
    <source>
        <dbReference type="Google" id="ProtNLM"/>
    </source>
</evidence>
<reference evidence="3" key="1">
    <citation type="journal article" date="2019" name="Int. J. Syst. Evol. Microbiol.">
        <title>The Global Catalogue of Microorganisms (GCM) 10K type strain sequencing project: providing services to taxonomists for standard genome sequencing and annotation.</title>
        <authorList>
            <consortium name="The Broad Institute Genomics Platform"/>
            <consortium name="The Broad Institute Genome Sequencing Center for Infectious Disease"/>
            <person name="Wu L."/>
            <person name="Ma J."/>
        </authorList>
    </citation>
    <scope>NUCLEOTIDE SEQUENCE [LARGE SCALE GENOMIC DNA]</scope>
    <source>
        <strain evidence="3">CCUG 49679</strain>
    </source>
</reference>
<evidence type="ECO:0000313" key="3">
    <source>
        <dbReference type="Proteomes" id="UP001596287"/>
    </source>
</evidence>